<dbReference type="Pfam" id="PF01882">
    <property type="entry name" value="DUF58"/>
    <property type="match status" value="1"/>
</dbReference>
<dbReference type="PANTHER" id="PTHR34351">
    <property type="entry name" value="SLR1927 PROTEIN-RELATED"/>
    <property type="match status" value="1"/>
</dbReference>
<keyword evidence="2" id="KW-0472">Membrane</keyword>
<feature type="region of interest" description="Disordered" evidence="1">
    <location>
        <begin position="339"/>
        <end position="383"/>
    </location>
</feature>
<reference evidence="4 5" key="1">
    <citation type="journal article" date="2019" name="Int. J. Syst. Evol. Microbiol.">
        <title>The Global Catalogue of Microorganisms (GCM) 10K type strain sequencing project: providing services to taxonomists for standard genome sequencing and annotation.</title>
        <authorList>
            <consortium name="The Broad Institute Genomics Platform"/>
            <consortium name="The Broad Institute Genome Sequencing Center for Infectious Disease"/>
            <person name="Wu L."/>
            <person name="Ma J."/>
        </authorList>
    </citation>
    <scope>NUCLEOTIDE SEQUENCE [LARGE SCALE GENOMIC DNA]</scope>
    <source>
        <strain evidence="4 5">JCM 13584</strain>
    </source>
</reference>
<evidence type="ECO:0000256" key="1">
    <source>
        <dbReference type="SAM" id="MobiDB-lite"/>
    </source>
</evidence>
<evidence type="ECO:0000313" key="4">
    <source>
        <dbReference type="EMBL" id="GAA1950195.1"/>
    </source>
</evidence>
<sequence length="463" mass="50201">MARNRLRAMSWPRLTRRGAALVVVGAVLVGVSLWFDLRDILLLAFVGLAMPLVAAVFVALRRPSLAVQRTFAPAIVTAGEATRVTLVVANRGRRTLDGAHWRDHAPEGTIGPPSSLLPALGPHESVLPSGDDRVRVEYRLRMPRRGVFAVGPLRIGVTDPFGLASVERVTGAPHEVVVTPRVTPLAEALATAASIDGIVHGLQRRTHPNSDELIAREYRYGDPMRRVNWPATARRGELMVREEEQRGDPEARILLDLPGEARHGLAVHRDDVVDDRVELAIEVAASIGVHLLENGFRLRCTGIADPERGLVPTAPRGGEYRMPGGDHLLLEDLARVDSAGRHAGSRRDGRHESGRPDAGRRDHAHRDEAERDHGPEVRSRGRDAREPGFAVLVDPGQADAAALVALRAGFEPAVAFVTTSVTSSVRRMLEEADWNVVDVRRAVEIGGAWSAVAVNTTAVHDAS</sequence>
<evidence type="ECO:0000256" key="2">
    <source>
        <dbReference type="SAM" id="Phobius"/>
    </source>
</evidence>
<name>A0ABN2QDJ4_9MICO</name>
<dbReference type="PANTHER" id="PTHR34351:SF1">
    <property type="entry name" value="SLR1927 PROTEIN"/>
    <property type="match status" value="1"/>
</dbReference>
<proteinExistence type="predicted"/>
<organism evidence="4 5">
    <name type="scientific">Agromyces allii</name>
    <dbReference type="NCBI Taxonomy" id="393607"/>
    <lineage>
        <taxon>Bacteria</taxon>
        <taxon>Bacillati</taxon>
        <taxon>Actinomycetota</taxon>
        <taxon>Actinomycetes</taxon>
        <taxon>Micrococcales</taxon>
        <taxon>Microbacteriaceae</taxon>
        <taxon>Agromyces</taxon>
    </lineage>
</organism>
<keyword evidence="2" id="KW-0812">Transmembrane</keyword>
<keyword evidence="2" id="KW-1133">Transmembrane helix</keyword>
<feature type="transmembrane region" description="Helical" evidence="2">
    <location>
        <begin position="41"/>
        <end position="60"/>
    </location>
</feature>
<dbReference type="EMBL" id="BAAAMK010000002">
    <property type="protein sequence ID" value="GAA1950195.1"/>
    <property type="molecule type" value="Genomic_DNA"/>
</dbReference>
<dbReference type="Proteomes" id="UP001499954">
    <property type="component" value="Unassembled WGS sequence"/>
</dbReference>
<feature type="transmembrane region" description="Helical" evidence="2">
    <location>
        <begin position="18"/>
        <end position="35"/>
    </location>
</feature>
<dbReference type="RefSeq" id="WP_157413140.1">
    <property type="nucleotide sequence ID" value="NZ_BAAAMK010000002.1"/>
</dbReference>
<keyword evidence="5" id="KW-1185">Reference proteome</keyword>
<protein>
    <recommendedName>
        <fullName evidence="3">DUF58 domain-containing protein</fullName>
    </recommendedName>
</protein>
<comment type="caution">
    <text evidence="4">The sequence shown here is derived from an EMBL/GenBank/DDBJ whole genome shotgun (WGS) entry which is preliminary data.</text>
</comment>
<accession>A0ABN2QDJ4</accession>
<evidence type="ECO:0000313" key="5">
    <source>
        <dbReference type="Proteomes" id="UP001499954"/>
    </source>
</evidence>
<gene>
    <name evidence="4" type="ORF">GCM10009717_15480</name>
</gene>
<evidence type="ECO:0000259" key="3">
    <source>
        <dbReference type="Pfam" id="PF01882"/>
    </source>
</evidence>
<dbReference type="InterPro" id="IPR002881">
    <property type="entry name" value="DUF58"/>
</dbReference>
<feature type="domain" description="DUF58" evidence="3">
    <location>
        <begin position="215"/>
        <end position="314"/>
    </location>
</feature>